<reference evidence="2 3" key="1">
    <citation type="submission" date="2014-02" db="EMBL/GenBank/DDBJ databases">
        <title>The small core and large imbalanced accessory genome model reveals a collaborative survival strategy of Sorangium cellulosum strains in nature.</title>
        <authorList>
            <person name="Han K."/>
            <person name="Peng R."/>
            <person name="Blom J."/>
            <person name="Li Y.-Z."/>
        </authorList>
    </citation>
    <scope>NUCLEOTIDE SEQUENCE [LARGE SCALE GENOMIC DNA]</scope>
    <source>
        <strain evidence="2 3">So0011-07</strain>
    </source>
</reference>
<name>A0A150R8H2_SORCE</name>
<gene>
    <name evidence="2" type="ORF">BE17_19910</name>
</gene>
<keyword evidence="1" id="KW-0732">Signal</keyword>
<proteinExistence type="predicted"/>
<organism evidence="2 3">
    <name type="scientific">Sorangium cellulosum</name>
    <name type="common">Polyangium cellulosum</name>
    <dbReference type="NCBI Taxonomy" id="56"/>
    <lineage>
        <taxon>Bacteria</taxon>
        <taxon>Pseudomonadati</taxon>
        <taxon>Myxococcota</taxon>
        <taxon>Polyangia</taxon>
        <taxon>Polyangiales</taxon>
        <taxon>Polyangiaceae</taxon>
        <taxon>Sorangium</taxon>
    </lineage>
</organism>
<dbReference type="Proteomes" id="UP000075635">
    <property type="component" value="Unassembled WGS sequence"/>
</dbReference>
<evidence type="ECO:0000256" key="1">
    <source>
        <dbReference type="SAM" id="SignalP"/>
    </source>
</evidence>
<dbReference type="AlphaFoldDB" id="A0A150R8H2"/>
<feature type="chain" id="PRO_5007567650" description="Secreted protein" evidence="1">
    <location>
        <begin position="25"/>
        <end position="328"/>
    </location>
</feature>
<evidence type="ECO:0000313" key="3">
    <source>
        <dbReference type="Proteomes" id="UP000075635"/>
    </source>
</evidence>
<evidence type="ECO:0000313" key="2">
    <source>
        <dbReference type="EMBL" id="KYF76393.1"/>
    </source>
</evidence>
<protein>
    <recommendedName>
        <fullName evidence="4">Secreted protein</fullName>
    </recommendedName>
</protein>
<comment type="caution">
    <text evidence="2">The sequence shown here is derived from an EMBL/GenBank/DDBJ whole genome shotgun (WGS) entry which is preliminary data.</text>
</comment>
<sequence>MQPKRSMLLLLGASVLVAPRTTLAAQLTCSSSATLEELAACIRDQMPGEDSDIFVVPSSTQMDAWRSVARTMMRGACSFSLPSSLSSFMRIRSFRDAGNGRRYCLLMETGDRDEDGIVDRGFGAFVVDAAAERELIHTTAHPISDRATETEAITIFKETRSRSFLVAGAHRRASTITSTCQSSMTISDSAHNVANVFHATHLELARFYGSRPWWLIQWHGMAENTCSDVDVYLSHGMDVAPVEGDKALELRDRLRAHHPTWQVGVPGAGVCSLNATTNVQGRFLNGVPASRVCGTPAASYTGRFLSVEQDPDFRDPDNWIAAVLETWP</sequence>
<dbReference type="EMBL" id="JEMB01003014">
    <property type="protein sequence ID" value="KYF76393.1"/>
    <property type="molecule type" value="Genomic_DNA"/>
</dbReference>
<accession>A0A150R8H2</accession>
<feature type="signal peptide" evidence="1">
    <location>
        <begin position="1"/>
        <end position="24"/>
    </location>
</feature>
<evidence type="ECO:0008006" key="4">
    <source>
        <dbReference type="Google" id="ProtNLM"/>
    </source>
</evidence>